<organism evidence="2 3">
    <name type="scientific">Couchioplanes caeruleus</name>
    <dbReference type="NCBI Taxonomy" id="56438"/>
    <lineage>
        <taxon>Bacteria</taxon>
        <taxon>Bacillati</taxon>
        <taxon>Actinomycetota</taxon>
        <taxon>Actinomycetes</taxon>
        <taxon>Micromonosporales</taxon>
        <taxon>Micromonosporaceae</taxon>
        <taxon>Couchioplanes</taxon>
    </lineage>
</organism>
<dbReference type="RefSeq" id="WP_143162863.1">
    <property type="nucleotide sequence ID" value="NZ_RJKL01000001.1"/>
</dbReference>
<sequence length="170" mass="18677">MGRRSQPKGRFSLRRAMRFEPLEAAIAVTSFLVAIIGIVVIQSEIDAVGDLGENGHCLDAKVEKAGWLKSLRLGKSADLTYVVNGVRHHGTLHYQSDQTLQRHSTVRICTDPADPTTFAIDTYAITGDSTDLWLRGVIAAPIGSIGGIVFVLLLSKHQWRFHDEDPDEGK</sequence>
<keyword evidence="1" id="KW-0472">Membrane</keyword>
<dbReference type="EMBL" id="RJKL01000001">
    <property type="protein sequence ID" value="ROP33008.1"/>
    <property type="molecule type" value="Genomic_DNA"/>
</dbReference>
<dbReference type="Proteomes" id="UP000271683">
    <property type="component" value="Unassembled WGS sequence"/>
</dbReference>
<feature type="transmembrane region" description="Helical" evidence="1">
    <location>
        <begin position="132"/>
        <end position="154"/>
    </location>
</feature>
<dbReference type="AlphaFoldDB" id="A0A3N1GRX3"/>
<reference evidence="2 3" key="1">
    <citation type="submission" date="2018-11" db="EMBL/GenBank/DDBJ databases">
        <title>Sequencing the genomes of 1000 actinobacteria strains.</title>
        <authorList>
            <person name="Klenk H.-P."/>
        </authorList>
    </citation>
    <scope>NUCLEOTIDE SEQUENCE [LARGE SCALE GENOMIC DNA]</scope>
    <source>
        <strain evidence="2 3">DSM 43634</strain>
    </source>
</reference>
<feature type="transmembrane region" description="Helical" evidence="1">
    <location>
        <begin position="21"/>
        <end position="41"/>
    </location>
</feature>
<comment type="caution">
    <text evidence="2">The sequence shown here is derived from an EMBL/GenBank/DDBJ whole genome shotgun (WGS) entry which is preliminary data.</text>
</comment>
<protein>
    <recommendedName>
        <fullName evidence="4">DUF3592 domain-containing protein</fullName>
    </recommendedName>
</protein>
<proteinExistence type="predicted"/>
<evidence type="ECO:0000313" key="2">
    <source>
        <dbReference type="EMBL" id="ROP33008.1"/>
    </source>
</evidence>
<evidence type="ECO:0000256" key="1">
    <source>
        <dbReference type="SAM" id="Phobius"/>
    </source>
</evidence>
<evidence type="ECO:0008006" key="4">
    <source>
        <dbReference type="Google" id="ProtNLM"/>
    </source>
</evidence>
<keyword evidence="1" id="KW-0812">Transmembrane</keyword>
<keyword evidence="1" id="KW-1133">Transmembrane helix</keyword>
<name>A0A3N1GRX3_9ACTN</name>
<gene>
    <name evidence="2" type="ORF">EDD30_5970</name>
</gene>
<accession>A0A3N1GRX3</accession>
<evidence type="ECO:0000313" key="3">
    <source>
        <dbReference type="Proteomes" id="UP000271683"/>
    </source>
</evidence>